<feature type="compositionally biased region" description="Basic and acidic residues" evidence="1">
    <location>
        <begin position="384"/>
        <end position="393"/>
    </location>
</feature>
<protein>
    <recommendedName>
        <fullName evidence="5">Glycosyltransferase family 69 protein</fullName>
    </recommendedName>
</protein>
<dbReference type="AlphaFoldDB" id="A0A261XTV1"/>
<dbReference type="InterPro" id="IPR021047">
    <property type="entry name" value="Mannosyltransferase_CMT1"/>
</dbReference>
<feature type="transmembrane region" description="Helical" evidence="2">
    <location>
        <begin position="33"/>
        <end position="53"/>
    </location>
</feature>
<feature type="region of interest" description="Disordered" evidence="1">
    <location>
        <begin position="347"/>
        <end position="394"/>
    </location>
</feature>
<keyword evidence="2" id="KW-1133">Transmembrane helix</keyword>
<dbReference type="OrthoDB" id="262547at2759"/>
<evidence type="ECO:0008006" key="5">
    <source>
        <dbReference type="Google" id="ProtNLM"/>
    </source>
</evidence>
<evidence type="ECO:0000256" key="2">
    <source>
        <dbReference type="SAM" id="Phobius"/>
    </source>
</evidence>
<comment type="caution">
    <text evidence="3">The sequence shown here is derived from an EMBL/GenBank/DDBJ whole genome shotgun (WGS) entry which is preliminary data.</text>
</comment>
<keyword evidence="2" id="KW-0812">Transmembrane</keyword>
<dbReference type="PANTHER" id="PTHR34144:SF5">
    <property type="entry name" value="ALPHA-1,3-MANNOSYLTRANSFERASE CMT1"/>
    <property type="match status" value="1"/>
</dbReference>
<sequence>MLSSFFGKWKYDLVGGGVDSERSTRRLSSRRKWVLTATLTSILLGSLMIMLHVEFSFDQARDAFTTTLDVKPGVVAGDTTNTTFPKRPRYFFAMNFYNNEAILPYLFAEMLNVVEELGRDRVFVSVYENGSKDRTKSLLAMFNEELNKRGIDHLHRIEFLASVRRQAMKPLYDMENAGEPRFDVVLFFNDIWFETIDVLTLIDQHGKQGAHMTCGLDYEWLDDKSWFYDFFVMRDANGARVGNRHEDLLKNDPDNQRRYLANLPVQVQCCWNGLAVLNATPFYPPYNVHFRRNDQAHGECDASECSYICNDFARHGFGRVMMVPEVRVAYTHTIWNKVKGVFPRTFTANDRQPSEEGPAQVEEATASAQKEDAREEGANVLSSKQEHSDKEEAGMSELISWKPWTDHFWCIPAYQPDELGPKVDHWAPVAV</sequence>
<evidence type="ECO:0000313" key="4">
    <source>
        <dbReference type="Proteomes" id="UP000242875"/>
    </source>
</evidence>
<proteinExistence type="predicted"/>
<evidence type="ECO:0000313" key="3">
    <source>
        <dbReference type="EMBL" id="OZJ01781.1"/>
    </source>
</evidence>
<name>A0A261XTV1_9FUNG</name>
<accession>A0A261XTV1</accession>
<dbReference type="EMBL" id="MVBO01000241">
    <property type="protein sequence ID" value="OZJ01781.1"/>
    <property type="molecule type" value="Genomic_DNA"/>
</dbReference>
<dbReference type="Pfam" id="PF11735">
    <property type="entry name" value="CAP59_mtransfer"/>
    <property type="match status" value="1"/>
</dbReference>
<dbReference type="Proteomes" id="UP000242875">
    <property type="component" value="Unassembled WGS sequence"/>
</dbReference>
<keyword evidence="2" id="KW-0472">Membrane</keyword>
<reference evidence="3 4" key="1">
    <citation type="journal article" date="2017" name="Mycologia">
        <title>Bifiguratus adelaidae, gen. et sp. nov., a new member of Mucoromycotina in endophytic and soil-dwelling habitats.</title>
        <authorList>
            <person name="Torres-Cruz T.J."/>
            <person name="Billingsley Tobias T.L."/>
            <person name="Almatruk M."/>
            <person name="Hesse C."/>
            <person name="Kuske C.R."/>
            <person name="Desiro A."/>
            <person name="Benucci G.M."/>
            <person name="Bonito G."/>
            <person name="Stajich J.E."/>
            <person name="Dunlap C."/>
            <person name="Arnold A.E."/>
            <person name="Porras-Alfaro A."/>
        </authorList>
    </citation>
    <scope>NUCLEOTIDE SEQUENCE [LARGE SCALE GENOMIC DNA]</scope>
    <source>
        <strain evidence="3 4">AZ0501</strain>
    </source>
</reference>
<gene>
    <name evidence="3" type="ORF">BZG36_05480</name>
</gene>
<organism evidence="3 4">
    <name type="scientific">Bifiguratus adelaidae</name>
    <dbReference type="NCBI Taxonomy" id="1938954"/>
    <lineage>
        <taxon>Eukaryota</taxon>
        <taxon>Fungi</taxon>
        <taxon>Fungi incertae sedis</taxon>
        <taxon>Mucoromycota</taxon>
        <taxon>Mucoromycotina</taxon>
        <taxon>Endogonomycetes</taxon>
        <taxon>Endogonales</taxon>
        <taxon>Endogonales incertae sedis</taxon>
        <taxon>Bifiguratus</taxon>
    </lineage>
</organism>
<dbReference type="PANTHER" id="PTHR34144">
    <property type="entry name" value="CHROMOSOME 8, WHOLE GENOME SHOTGUN SEQUENCE"/>
    <property type="match status" value="1"/>
</dbReference>
<keyword evidence="4" id="KW-1185">Reference proteome</keyword>
<evidence type="ECO:0000256" key="1">
    <source>
        <dbReference type="SAM" id="MobiDB-lite"/>
    </source>
</evidence>